<dbReference type="Gene3D" id="2.130.10.10">
    <property type="entry name" value="YVTN repeat-like/Quinoprotein amine dehydrogenase"/>
    <property type="match status" value="1"/>
</dbReference>
<protein>
    <submittedName>
        <fullName evidence="2">Uncharacterized protein</fullName>
    </submittedName>
</protein>
<dbReference type="InterPro" id="IPR011047">
    <property type="entry name" value="Quinoprotein_ADH-like_sf"/>
</dbReference>
<evidence type="ECO:0000256" key="1">
    <source>
        <dbReference type="PROSITE-ProRule" id="PRU00221"/>
    </source>
</evidence>
<proteinExistence type="predicted"/>
<dbReference type="InterPro" id="IPR001680">
    <property type="entry name" value="WD40_rpt"/>
</dbReference>
<sequence length="397" mass="41755">MACSDIVDAIVVGKADLICCGGASDAMLLNVNHSVLNAVDPARDSCVGECMGLAESHALEGHDGLTAASFTPCGDWLVTARLDGRMSLWHALSLRLSRSVSFGSGRQADGEALQGSLHEGRPVVPGQSESSLEGLIEGFDCGQRVVSLALMYGDKETEELYAFVALADSITASLWHLGLEEMVMELRPAEGVTEAVGAARVLPKAGQNPTGLFCLFVGSVQGVLAADVKELVGWSPAEGSPPVVAKQELLEVVGGVYSIAVEEREGGEVLMAAGGPGGKMLLWRRSAEVVEPSTWELLHSFSPGWCINHIMLGCSARRLACGGCDGVTGLVEVWNTETGEREVAYSPRLQRVCSLQTSTVNAVAFLPGDQFIVSGGYDSALSVWLLPALQKMPALAL</sequence>
<feature type="repeat" description="WD" evidence="1">
    <location>
        <begin position="353"/>
        <end position="384"/>
    </location>
</feature>
<dbReference type="PROSITE" id="PS50082">
    <property type="entry name" value="WD_REPEATS_2"/>
    <property type="match status" value="1"/>
</dbReference>
<accession>A0AAE0CE08</accession>
<gene>
    <name evidence="2" type="ORF">CYMTET_38304</name>
</gene>
<comment type="caution">
    <text evidence="2">The sequence shown here is derived from an EMBL/GenBank/DDBJ whole genome shotgun (WGS) entry which is preliminary data.</text>
</comment>
<dbReference type="Proteomes" id="UP001190700">
    <property type="component" value="Unassembled WGS sequence"/>
</dbReference>
<dbReference type="Pfam" id="PF00400">
    <property type="entry name" value="WD40"/>
    <property type="match status" value="2"/>
</dbReference>
<name>A0AAE0CE08_9CHLO</name>
<dbReference type="InterPro" id="IPR015943">
    <property type="entry name" value="WD40/YVTN_repeat-like_dom_sf"/>
</dbReference>
<evidence type="ECO:0000313" key="3">
    <source>
        <dbReference type="Proteomes" id="UP001190700"/>
    </source>
</evidence>
<dbReference type="AlphaFoldDB" id="A0AAE0CE08"/>
<dbReference type="SUPFAM" id="SSF50998">
    <property type="entry name" value="Quinoprotein alcohol dehydrogenase-like"/>
    <property type="match status" value="1"/>
</dbReference>
<dbReference type="EMBL" id="LGRX02025445">
    <property type="protein sequence ID" value="KAK3252395.1"/>
    <property type="molecule type" value="Genomic_DNA"/>
</dbReference>
<organism evidence="2 3">
    <name type="scientific">Cymbomonas tetramitiformis</name>
    <dbReference type="NCBI Taxonomy" id="36881"/>
    <lineage>
        <taxon>Eukaryota</taxon>
        <taxon>Viridiplantae</taxon>
        <taxon>Chlorophyta</taxon>
        <taxon>Pyramimonadophyceae</taxon>
        <taxon>Pyramimonadales</taxon>
        <taxon>Pyramimonadaceae</taxon>
        <taxon>Cymbomonas</taxon>
    </lineage>
</organism>
<evidence type="ECO:0000313" key="2">
    <source>
        <dbReference type="EMBL" id="KAK3252395.1"/>
    </source>
</evidence>
<keyword evidence="1" id="KW-0853">WD repeat</keyword>
<reference evidence="2 3" key="1">
    <citation type="journal article" date="2015" name="Genome Biol. Evol.">
        <title>Comparative Genomics of a Bacterivorous Green Alga Reveals Evolutionary Causalities and Consequences of Phago-Mixotrophic Mode of Nutrition.</title>
        <authorList>
            <person name="Burns J.A."/>
            <person name="Paasch A."/>
            <person name="Narechania A."/>
            <person name="Kim E."/>
        </authorList>
    </citation>
    <scope>NUCLEOTIDE SEQUENCE [LARGE SCALE GENOMIC DNA]</scope>
    <source>
        <strain evidence="2 3">PLY_AMNH</strain>
    </source>
</reference>
<keyword evidence="3" id="KW-1185">Reference proteome</keyword>
<dbReference type="SMART" id="SM00320">
    <property type="entry name" value="WD40"/>
    <property type="match status" value="3"/>
</dbReference>